<name>Q6IHW7_DROME</name>
<dbReference type="EMBL" id="BK003299">
    <property type="protein sequence ID" value="DAA03498.1"/>
    <property type="molecule type" value="Genomic_DNA"/>
</dbReference>
<keyword evidence="1" id="KW-0812">Transmembrane</keyword>
<proteinExistence type="predicted"/>
<feature type="transmembrane region" description="Helical" evidence="1">
    <location>
        <begin position="35"/>
        <end position="52"/>
    </location>
</feature>
<organism evidence="2">
    <name type="scientific">Drosophila melanogaster</name>
    <name type="common">Fruit fly</name>
    <dbReference type="NCBI Taxonomy" id="7227"/>
    <lineage>
        <taxon>Eukaryota</taxon>
        <taxon>Metazoa</taxon>
        <taxon>Ecdysozoa</taxon>
        <taxon>Arthropoda</taxon>
        <taxon>Hexapoda</taxon>
        <taxon>Insecta</taxon>
        <taxon>Pterygota</taxon>
        <taxon>Neoptera</taxon>
        <taxon>Endopterygota</taxon>
        <taxon>Diptera</taxon>
        <taxon>Brachycera</taxon>
        <taxon>Muscomorpha</taxon>
        <taxon>Ephydroidea</taxon>
        <taxon>Drosophilidae</taxon>
        <taxon>Drosophila</taxon>
        <taxon>Sophophora</taxon>
    </lineage>
</organism>
<sequence>MSLGFVLDAREKAWHSASNASSFGSPPPSTPTAPFGARFAATFYIIYLALMANN</sequence>
<keyword evidence="1" id="KW-1133">Transmembrane helix</keyword>
<evidence type="ECO:0000256" key="1">
    <source>
        <dbReference type="SAM" id="Phobius"/>
    </source>
</evidence>
<reference evidence="2" key="1">
    <citation type="journal article" date="2003" name="Genome Biol.">
        <title>An integrated gene annotation and transcriptional profiling approach towards the full gene content of the Drosophila genome.</title>
        <authorList>
            <person name="Hild M."/>
            <person name="Beckmann B."/>
            <person name="Haas S.A."/>
            <person name="Koch B."/>
            <person name="Solovyev V."/>
            <person name="Busold C."/>
            <person name="Fellenberg K."/>
            <person name="Boutros M."/>
            <person name="Vingron M."/>
            <person name="Sauer F."/>
            <person name="Hoheisel J.D."/>
            <person name="Paro R."/>
        </authorList>
    </citation>
    <scope>NUCLEOTIDE SEQUENCE</scope>
</reference>
<gene>
    <name evidence="2" type="ORF">HDC00627</name>
</gene>
<dbReference type="AlphaFoldDB" id="Q6IHW7"/>
<keyword evidence="1" id="KW-0472">Membrane</keyword>
<accession>Q6IHW7</accession>
<evidence type="ECO:0000313" key="2">
    <source>
        <dbReference type="EMBL" id="DAA03498.1"/>
    </source>
</evidence>
<protein>
    <submittedName>
        <fullName evidence="2">HDC00627</fullName>
    </submittedName>
</protein>